<feature type="compositionally biased region" description="Low complexity" evidence="2">
    <location>
        <begin position="219"/>
        <end position="228"/>
    </location>
</feature>
<feature type="compositionally biased region" description="Polar residues" evidence="2">
    <location>
        <begin position="204"/>
        <end position="213"/>
    </location>
</feature>
<organism evidence="3 4">
    <name type="scientific">Streblomastix strix</name>
    <dbReference type="NCBI Taxonomy" id="222440"/>
    <lineage>
        <taxon>Eukaryota</taxon>
        <taxon>Metamonada</taxon>
        <taxon>Preaxostyla</taxon>
        <taxon>Oxymonadida</taxon>
        <taxon>Streblomastigidae</taxon>
        <taxon>Streblomastix</taxon>
    </lineage>
</organism>
<dbReference type="Proteomes" id="UP000324800">
    <property type="component" value="Unassembled WGS sequence"/>
</dbReference>
<evidence type="ECO:0000256" key="2">
    <source>
        <dbReference type="SAM" id="MobiDB-lite"/>
    </source>
</evidence>
<dbReference type="PROSITE" id="PS00626">
    <property type="entry name" value="RCC1_2"/>
    <property type="match status" value="1"/>
</dbReference>
<comment type="caution">
    <text evidence="3">The sequence shown here is derived from an EMBL/GenBank/DDBJ whole genome shotgun (WGS) entry which is preliminary data.</text>
</comment>
<dbReference type="PANTHER" id="PTHR45622">
    <property type="entry name" value="UBIQUITIN-PROTEIN LIGASE E3A-RELATED"/>
    <property type="match status" value="1"/>
</dbReference>
<dbReference type="Pfam" id="PF13540">
    <property type="entry name" value="RCC1_2"/>
    <property type="match status" value="1"/>
</dbReference>
<dbReference type="InterPro" id="IPR009091">
    <property type="entry name" value="RCC1/BLIP-II"/>
</dbReference>
<dbReference type="Gene3D" id="2.130.10.30">
    <property type="entry name" value="Regulator of chromosome condensation 1/beta-lactamase-inhibitor protein II"/>
    <property type="match status" value="1"/>
</dbReference>
<keyword evidence="1" id="KW-0677">Repeat</keyword>
<evidence type="ECO:0000313" key="4">
    <source>
        <dbReference type="Proteomes" id="UP000324800"/>
    </source>
</evidence>
<evidence type="ECO:0000256" key="1">
    <source>
        <dbReference type="ARBA" id="ARBA00022737"/>
    </source>
</evidence>
<feature type="region of interest" description="Disordered" evidence="2">
    <location>
        <begin position="204"/>
        <end position="228"/>
    </location>
</feature>
<gene>
    <name evidence="3" type="ORF">EZS28_017385</name>
</gene>
<reference evidence="3 4" key="1">
    <citation type="submission" date="2019-03" db="EMBL/GenBank/DDBJ databases">
        <title>Single cell metagenomics reveals metabolic interactions within the superorganism composed of flagellate Streblomastix strix and complex community of Bacteroidetes bacteria on its surface.</title>
        <authorList>
            <person name="Treitli S.C."/>
            <person name="Kolisko M."/>
            <person name="Husnik F."/>
            <person name="Keeling P."/>
            <person name="Hampl V."/>
        </authorList>
    </citation>
    <scope>NUCLEOTIDE SEQUENCE [LARGE SCALE GENOMIC DNA]</scope>
    <source>
        <strain evidence="3">ST1C</strain>
    </source>
</reference>
<dbReference type="AlphaFoldDB" id="A0A5J4VX08"/>
<evidence type="ECO:0000313" key="3">
    <source>
        <dbReference type="EMBL" id="KAA6387088.1"/>
    </source>
</evidence>
<proteinExistence type="predicted"/>
<dbReference type="EMBL" id="SNRW01004522">
    <property type="protein sequence ID" value="KAA6387088.1"/>
    <property type="molecule type" value="Genomic_DNA"/>
</dbReference>
<dbReference type="PANTHER" id="PTHR45622:SF58">
    <property type="entry name" value="REGULATOR OF CHROMOSOME CONDENSATION DOMAIN-CONTAINING PROTEIN"/>
    <property type="match status" value="1"/>
</dbReference>
<protein>
    <submittedName>
        <fullName evidence="3">Uncharacterized protein</fullName>
    </submittedName>
</protein>
<name>A0A5J4VX08_9EUKA</name>
<sequence>MSRIISFDEHYASESIFYTQIPVQQVAICHSLVILEGGEMLDFCPNESEPQHLNPSFEDNQIKFKQISSGTSHILALSESGSLFAIGSNTYGQCGRLSDFESTQFIGWKPKMAVQLTESLSWEPDDIDKKVELEEKKESVTLLLNSKRRSVMNLVRRSKSETNGQQRIEDKKALDKIKKDAIAGVKFEKAMSLAETIDLITPESQRSQISQPASPHFISPSSDNQVNQQNNNQKLQSINSPFHQIGRGKKSKKGKIGVVSSTYLRGLISADGKTSTAQVVALAVEATSQLINVQNEEQFELDSPPIDTNNDKQKQNDIIQDIIEPDNSDEENQVKFSLFSQSVVSICGTVENVAIITQAGQLYIGGLRYHNGILKEMPPTPIDTVTLEGKHVTNAAISSNGTLFVLTLDGSALLRPIRGNKVEIKRRLRERDTSTFKMSRNQLSNKGNFQFTLLEKLLVVCFQNYQPLVTNIERSSDGIMTFGDIEREFATVFASNQRHQKFAVKRAFSSSNFLIAI</sequence>
<dbReference type="InterPro" id="IPR051709">
    <property type="entry name" value="Ub-ligase/GTPase-reg"/>
</dbReference>
<accession>A0A5J4VX08</accession>
<dbReference type="SUPFAM" id="SSF50985">
    <property type="entry name" value="RCC1/BLIP-II"/>
    <property type="match status" value="1"/>
</dbReference>
<dbReference type="InterPro" id="IPR000408">
    <property type="entry name" value="Reg_chr_condens"/>
</dbReference>
<dbReference type="OrthoDB" id="70707at2759"/>